<gene>
    <name evidence="1" type="ORF">H9632_14715</name>
</gene>
<dbReference type="Proteomes" id="UP000600565">
    <property type="component" value="Unassembled WGS sequence"/>
</dbReference>
<name>A0ABR8XQV3_9BACL</name>
<comment type="caution">
    <text evidence="1">The sequence shown here is derived from an EMBL/GenBank/DDBJ whole genome shotgun (WGS) entry which is preliminary data.</text>
</comment>
<dbReference type="Pfam" id="PF20119">
    <property type="entry name" value="DUF6509"/>
    <property type="match status" value="1"/>
</dbReference>
<proteinExistence type="predicted"/>
<protein>
    <submittedName>
        <fullName evidence="1">Pullulanase</fullName>
    </submittedName>
</protein>
<sequence length="102" mass="11811">MNITQFSVEEILDPTNIIEGKRYEFLLDVEVDEEDELYSAAGLEIRVIVGVIEENVRIVNYFIMDKANNEFLDFALEEDEEAEILAICKEELFADSTEIEEQ</sequence>
<dbReference type="InterPro" id="IPR045424">
    <property type="entry name" value="DUF6509"/>
</dbReference>
<reference evidence="1 2" key="1">
    <citation type="submission" date="2020-08" db="EMBL/GenBank/DDBJ databases">
        <title>A Genomic Blueprint of the Chicken Gut Microbiome.</title>
        <authorList>
            <person name="Gilroy R."/>
            <person name="Ravi A."/>
            <person name="Getino M."/>
            <person name="Pursley I."/>
            <person name="Horton D.L."/>
            <person name="Alikhan N.-F."/>
            <person name="Baker D."/>
            <person name="Gharbi K."/>
            <person name="Hall N."/>
            <person name="Watson M."/>
            <person name="Adriaenssens E.M."/>
            <person name="Foster-Nyarko E."/>
            <person name="Jarju S."/>
            <person name="Secka A."/>
            <person name="Antonio M."/>
            <person name="Oren A."/>
            <person name="Chaudhuri R."/>
            <person name="La Ragione R.M."/>
            <person name="Hildebrand F."/>
            <person name="Pallen M.J."/>
        </authorList>
    </citation>
    <scope>NUCLEOTIDE SEQUENCE [LARGE SCALE GENOMIC DNA]</scope>
    <source>
        <strain evidence="1 2">Sa1YVA6</strain>
    </source>
</reference>
<dbReference type="RefSeq" id="WP_191704824.1">
    <property type="nucleotide sequence ID" value="NZ_JACSPW010000015.1"/>
</dbReference>
<evidence type="ECO:0000313" key="1">
    <source>
        <dbReference type="EMBL" id="MBD8034321.1"/>
    </source>
</evidence>
<dbReference type="EMBL" id="JACSPW010000015">
    <property type="protein sequence ID" value="MBD8034321.1"/>
    <property type="molecule type" value="Genomic_DNA"/>
</dbReference>
<accession>A0ABR8XQV3</accession>
<evidence type="ECO:0000313" key="2">
    <source>
        <dbReference type="Proteomes" id="UP000600565"/>
    </source>
</evidence>
<keyword evidence="2" id="KW-1185">Reference proteome</keyword>
<organism evidence="1 2">
    <name type="scientific">Solibacillus merdavium</name>
    <dbReference type="NCBI Taxonomy" id="2762218"/>
    <lineage>
        <taxon>Bacteria</taxon>
        <taxon>Bacillati</taxon>
        <taxon>Bacillota</taxon>
        <taxon>Bacilli</taxon>
        <taxon>Bacillales</taxon>
        <taxon>Caryophanaceae</taxon>
        <taxon>Solibacillus</taxon>
    </lineage>
</organism>